<keyword evidence="2" id="KW-1185">Reference proteome</keyword>
<organism evidence="1 2">
    <name type="scientific">Meloidogyne enterolobii</name>
    <name type="common">Root-knot nematode worm</name>
    <name type="synonym">Meloidogyne mayaguensis</name>
    <dbReference type="NCBI Taxonomy" id="390850"/>
    <lineage>
        <taxon>Eukaryota</taxon>
        <taxon>Metazoa</taxon>
        <taxon>Ecdysozoa</taxon>
        <taxon>Nematoda</taxon>
        <taxon>Chromadorea</taxon>
        <taxon>Rhabditida</taxon>
        <taxon>Tylenchina</taxon>
        <taxon>Tylenchomorpha</taxon>
        <taxon>Tylenchoidea</taxon>
        <taxon>Meloidogynidae</taxon>
        <taxon>Meloidogyninae</taxon>
        <taxon>Meloidogyne</taxon>
    </lineage>
</organism>
<gene>
    <name evidence="1" type="ORF">MENTE1834_LOCUS11407</name>
</gene>
<dbReference type="Proteomes" id="UP001497535">
    <property type="component" value="Unassembled WGS sequence"/>
</dbReference>
<accession>A0ACB0YF47</accession>
<protein>
    <submittedName>
        <fullName evidence="1">Uncharacterized protein</fullName>
    </submittedName>
</protein>
<evidence type="ECO:0000313" key="2">
    <source>
        <dbReference type="Proteomes" id="UP001497535"/>
    </source>
</evidence>
<name>A0ACB0YF47_MELEN</name>
<dbReference type="EMBL" id="CAVMJV010000011">
    <property type="protein sequence ID" value="CAK5044275.1"/>
    <property type="molecule type" value="Genomic_DNA"/>
</dbReference>
<comment type="caution">
    <text evidence="1">The sequence shown here is derived from an EMBL/GenBank/DDBJ whole genome shotgun (WGS) entry which is preliminary data.</text>
</comment>
<reference evidence="1" key="1">
    <citation type="submission" date="2023-11" db="EMBL/GenBank/DDBJ databases">
        <authorList>
            <person name="Poullet M."/>
        </authorList>
    </citation>
    <scope>NUCLEOTIDE SEQUENCE</scope>
    <source>
        <strain evidence="1">E1834</strain>
    </source>
</reference>
<sequence length="54" mass="6389">MYFCLCSPFLFLFFSLPTHSLTSSFFSYFHSRHFSVFLFLSQIYFSTSSAFCVD</sequence>
<proteinExistence type="predicted"/>
<evidence type="ECO:0000313" key="1">
    <source>
        <dbReference type="EMBL" id="CAK5044275.1"/>
    </source>
</evidence>